<dbReference type="PROSITE" id="PS50896">
    <property type="entry name" value="LISH"/>
    <property type="match status" value="1"/>
</dbReference>
<name>A0A1R2AYQ9_9CILI</name>
<dbReference type="Proteomes" id="UP000187209">
    <property type="component" value="Unassembled WGS sequence"/>
</dbReference>
<evidence type="ECO:0000313" key="3">
    <source>
        <dbReference type="EMBL" id="OMJ69661.1"/>
    </source>
</evidence>
<organism evidence="3 4">
    <name type="scientific">Stentor coeruleus</name>
    <dbReference type="NCBI Taxonomy" id="5963"/>
    <lineage>
        <taxon>Eukaryota</taxon>
        <taxon>Sar</taxon>
        <taxon>Alveolata</taxon>
        <taxon>Ciliophora</taxon>
        <taxon>Postciliodesmatophora</taxon>
        <taxon>Heterotrichea</taxon>
        <taxon>Heterotrichida</taxon>
        <taxon>Stentoridae</taxon>
        <taxon>Stentor</taxon>
    </lineage>
</organism>
<accession>A0A1R2AYQ9</accession>
<reference evidence="3 4" key="1">
    <citation type="submission" date="2016-11" db="EMBL/GenBank/DDBJ databases">
        <title>The macronuclear genome of Stentor coeruleus: a giant cell with tiny introns.</title>
        <authorList>
            <person name="Slabodnick M."/>
            <person name="Ruby J.G."/>
            <person name="Reiff S.B."/>
            <person name="Swart E.C."/>
            <person name="Gosai S."/>
            <person name="Prabakaran S."/>
            <person name="Witkowska E."/>
            <person name="Larue G.E."/>
            <person name="Fisher S."/>
            <person name="Freeman R.M."/>
            <person name="Gunawardena J."/>
            <person name="Chu W."/>
            <person name="Stover N.A."/>
            <person name="Gregory B.D."/>
            <person name="Nowacki M."/>
            <person name="Derisi J."/>
            <person name="Roy S.W."/>
            <person name="Marshall W.F."/>
            <person name="Sood P."/>
        </authorList>
    </citation>
    <scope>NUCLEOTIDE SEQUENCE [LARGE SCALE GENOMIC DNA]</scope>
    <source>
        <strain evidence="3">WM001</strain>
    </source>
</reference>
<dbReference type="GO" id="GO:0005576">
    <property type="term" value="C:extracellular region"/>
    <property type="evidence" value="ECO:0007669"/>
    <property type="project" value="GOC"/>
</dbReference>
<dbReference type="EMBL" id="MPUH01001172">
    <property type="protein sequence ID" value="OMJ69661.1"/>
    <property type="molecule type" value="Genomic_DNA"/>
</dbReference>
<dbReference type="AlphaFoldDB" id="A0A1R2AYQ9"/>
<dbReference type="PANTHER" id="PTHR39063">
    <property type="entry name" value="ORAL-FACIAL-DIGITAL SYNDROME 1 PROTEIN HOMOLOG"/>
    <property type="match status" value="1"/>
</dbReference>
<dbReference type="OrthoDB" id="313120at2759"/>
<evidence type="ECO:0000256" key="2">
    <source>
        <dbReference type="SAM" id="MobiDB-lite"/>
    </source>
</evidence>
<feature type="compositionally biased region" description="Basic and acidic residues" evidence="2">
    <location>
        <begin position="509"/>
        <end position="523"/>
    </location>
</feature>
<sequence>MNKKHKQPTKGELLGILKQQGIEKDLKANMRSKLFSKIQGNKNQPLDLDSRVISSLILNHMTTEGFKYSVSVFVPECGENMSFLSALELAEHFKLDSAGNGSILQFILANYNFLTTKPHKKDSSTQALSPSPTRDLENKLIELDKNFALKKSLERPETEEKILKIQRDCEARMKAEVQEHVKRIRESEIVSLKLEESNKYQQLLQKYKDDNEKYYQRELDALRTKEKKLQNQFRAKEQELEHKSYIQRQEYLQDVQSNNDKLSELRKKLDLELEEAEMCKRVWEGRVNEYETKIKELDLSKKEISLKINEEFLKCKLEFEQKFEEEKRQIASEKIEIEGIKRTWNLDSDRLRNSEDRLEVYSYQLNKLTEENMSLKTKNYNQEKDLDQLRCELKILSESQNRLINELGLRDHELQVMREEFESFKQIYEELKDRMARIKIEHDIEIDKYKKEINENTGKTFVSSYLQDRKVYWNKLHKEEIDLKKDMMDMIKPGPLYSVRAALEQVRKTDMKNENQEKQEKQNKPQIVAKTQFAKQDYSDSESI</sequence>
<dbReference type="Pfam" id="PF16045">
    <property type="entry name" value="LisH_2"/>
    <property type="match status" value="1"/>
</dbReference>
<keyword evidence="1" id="KW-0175">Coiled coil</keyword>
<dbReference type="GO" id="GO:0060287">
    <property type="term" value="P:epithelial cilium movement involved in determination of left/right asymmetry"/>
    <property type="evidence" value="ECO:0007669"/>
    <property type="project" value="TreeGrafter"/>
</dbReference>
<proteinExistence type="predicted"/>
<evidence type="ECO:0000256" key="1">
    <source>
        <dbReference type="SAM" id="Coils"/>
    </source>
</evidence>
<feature type="region of interest" description="Disordered" evidence="2">
    <location>
        <begin position="509"/>
        <end position="544"/>
    </location>
</feature>
<evidence type="ECO:0000313" key="4">
    <source>
        <dbReference type="Proteomes" id="UP000187209"/>
    </source>
</evidence>
<feature type="coiled-coil region" evidence="1">
    <location>
        <begin position="197"/>
        <end position="441"/>
    </location>
</feature>
<comment type="caution">
    <text evidence="3">The sequence shown here is derived from an EMBL/GenBank/DDBJ whole genome shotgun (WGS) entry which is preliminary data.</text>
</comment>
<dbReference type="PANTHER" id="PTHR39063:SF1">
    <property type="entry name" value="OFD1 CENTRIOLE AND CENTRIOLAR SATELLITE PROTEIN"/>
    <property type="match status" value="1"/>
</dbReference>
<keyword evidence="4" id="KW-1185">Reference proteome</keyword>
<gene>
    <name evidence="3" type="ORF">SteCoe_32559</name>
</gene>
<dbReference type="InterPro" id="IPR055289">
    <property type="entry name" value="OFD1"/>
</dbReference>
<dbReference type="GO" id="GO:0005813">
    <property type="term" value="C:centrosome"/>
    <property type="evidence" value="ECO:0007669"/>
    <property type="project" value="TreeGrafter"/>
</dbReference>
<dbReference type="InterPro" id="IPR006594">
    <property type="entry name" value="LisH"/>
</dbReference>
<protein>
    <submittedName>
        <fullName evidence="3">Uncharacterized protein</fullName>
    </submittedName>
</protein>
<dbReference type="GO" id="GO:0036064">
    <property type="term" value="C:ciliary basal body"/>
    <property type="evidence" value="ECO:0007669"/>
    <property type="project" value="TreeGrafter"/>
</dbReference>